<evidence type="ECO:0000259" key="4">
    <source>
        <dbReference type="PROSITE" id="PS50086"/>
    </source>
</evidence>
<dbReference type="InterPro" id="IPR000195">
    <property type="entry name" value="Rab-GAP-TBC_dom"/>
</dbReference>
<dbReference type="FunFam" id="1.10.8.270:FF:000016">
    <property type="entry name" value="TBC1 domain family member 2A"/>
    <property type="match status" value="1"/>
</dbReference>
<dbReference type="AlphaFoldDB" id="A0AA89BTZ9"/>
<accession>A0AA89BTZ9</accession>
<evidence type="ECO:0000313" key="5">
    <source>
        <dbReference type="EMBL" id="KAK3095820.1"/>
    </source>
</evidence>
<dbReference type="SUPFAM" id="SSF47923">
    <property type="entry name" value="Ypt/Rab-GAP domain of gyp1p"/>
    <property type="match status" value="2"/>
</dbReference>
<dbReference type="FunFam" id="1.10.472.80:FF:000029">
    <property type="entry name" value="Growth hormone-regulated TBC protein 1"/>
    <property type="match status" value="1"/>
</dbReference>
<evidence type="ECO:0000313" key="6">
    <source>
        <dbReference type="Proteomes" id="UP001186944"/>
    </source>
</evidence>
<dbReference type="GO" id="GO:0005096">
    <property type="term" value="F:GTPase activator activity"/>
    <property type="evidence" value="ECO:0007669"/>
    <property type="project" value="UniProtKB-KW"/>
</dbReference>
<dbReference type="Gene3D" id="1.10.472.80">
    <property type="entry name" value="Ypt/Rab-GAP domain of gyp1p, domain 3"/>
    <property type="match status" value="1"/>
</dbReference>
<feature type="domain" description="Rab-GAP TBC" evidence="4">
    <location>
        <begin position="72"/>
        <end position="260"/>
    </location>
</feature>
<protein>
    <recommendedName>
        <fullName evidence="3">Growth hormone-regulated TBC protein 1</fullName>
    </recommendedName>
</protein>
<dbReference type="Gene3D" id="1.10.8.270">
    <property type="entry name" value="putative rabgap domain of human tbc1 domain family member 14 like domains"/>
    <property type="match status" value="1"/>
</dbReference>
<sequence>MSRESTPSNLLRSSVDGYGFNKGENFDHESYDEFMSRYISVLARRASRWQALIGHKTRVSKSRKVKRYCRKGIPSEYRAMIWMSITGAEARIRANPNTYRNILLSQRDEHLSEPITMDLHRTFPDNIYFTGTEGFRKPLNNVLVALAHKNIERGYCQGMNFVAGMLLIVLKDEEKAFWLMDTLINGILPDFYAPDMRSVKAEQELLGEIIRWKAPELHAHLESIGVQWFLIGTKWFLCLFADVMPVETVLRIWDCLFYEGPKILLRVAATLILQNSSKLQACKNFSQAMDAFKEVTTSASCIDCHEFMKKCFDELGPFPSAKISKMREECLKKIY</sequence>
<gene>
    <name evidence="5" type="ORF">FSP39_019638</name>
</gene>
<organism evidence="5 6">
    <name type="scientific">Pinctada imbricata</name>
    <name type="common">Atlantic pearl-oyster</name>
    <name type="synonym">Pinctada martensii</name>
    <dbReference type="NCBI Taxonomy" id="66713"/>
    <lineage>
        <taxon>Eukaryota</taxon>
        <taxon>Metazoa</taxon>
        <taxon>Spiralia</taxon>
        <taxon>Lophotrochozoa</taxon>
        <taxon>Mollusca</taxon>
        <taxon>Bivalvia</taxon>
        <taxon>Autobranchia</taxon>
        <taxon>Pteriomorphia</taxon>
        <taxon>Pterioida</taxon>
        <taxon>Pterioidea</taxon>
        <taxon>Pteriidae</taxon>
        <taxon>Pinctada</taxon>
    </lineage>
</organism>
<dbReference type="PANTHER" id="PTHR47219">
    <property type="entry name" value="RAB GTPASE-ACTIVATING PROTEIN 1-LIKE"/>
    <property type="match status" value="1"/>
</dbReference>
<dbReference type="GO" id="GO:0031267">
    <property type="term" value="F:small GTPase binding"/>
    <property type="evidence" value="ECO:0007669"/>
    <property type="project" value="TreeGrafter"/>
</dbReference>
<evidence type="ECO:0000256" key="3">
    <source>
        <dbReference type="ARBA" id="ARBA00070878"/>
    </source>
</evidence>
<dbReference type="InterPro" id="IPR035969">
    <property type="entry name" value="Rab-GAP_TBC_sf"/>
</dbReference>
<dbReference type="Proteomes" id="UP001186944">
    <property type="component" value="Unassembled WGS sequence"/>
</dbReference>
<comment type="caution">
    <text evidence="5">The sequence shown here is derived from an EMBL/GenBank/DDBJ whole genome shotgun (WGS) entry which is preliminary data.</text>
</comment>
<keyword evidence="1" id="KW-0343">GTPase activation</keyword>
<dbReference type="EMBL" id="VSWD01000008">
    <property type="protein sequence ID" value="KAK3095820.1"/>
    <property type="molecule type" value="Genomic_DNA"/>
</dbReference>
<comment type="function">
    <text evidence="2">May act as a GTPase-activating protein for Rab family protein(s).</text>
</comment>
<keyword evidence="6" id="KW-1185">Reference proteome</keyword>
<evidence type="ECO:0000256" key="2">
    <source>
        <dbReference type="ARBA" id="ARBA00043879"/>
    </source>
</evidence>
<evidence type="ECO:0000256" key="1">
    <source>
        <dbReference type="ARBA" id="ARBA00022468"/>
    </source>
</evidence>
<proteinExistence type="predicted"/>
<dbReference type="Gene3D" id="1.10.10.750">
    <property type="entry name" value="Ypt/Rab-GAP domain of gyp1p, domain 1"/>
    <property type="match status" value="1"/>
</dbReference>
<dbReference type="PANTHER" id="PTHR47219:SF10">
    <property type="entry name" value="GROWTH HORMONE-REGULATED TBC PROTEIN 1"/>
    <property type="match status" value="1"/>
</dbReference>
<name>A0AA89BTZ9_PINIB</name>
<dbReference type="SMART" id="SM00164">
    <property type="entry name" value="TBC"/>
    <property type="match status" value="1"/>
</dbReference>
<dbReference type="InterPro" id="IPR050302">
    <property type="entry name" value="Rab_GAP_TBC_domain"/>
</dbReference>
<dbReference type="Pfam" id="PF00566">
    <property type="entry name" value="RabGAP-TBC"/>
    <property type="match status" value="1"/>
</dbReference>
<dbReference type="PROSITE" id="PS50086">
    <property type="entry name" value="TBC_RABGAP"/>
    <property type="match status" value="1"/>
</dbReference>
<reference evidence="5" key="1">
    <citation type="submission" date="2019-08" db="EMBL/GenBank/DDBJ databases">
        <title>The improved chromosome-level genome for the pearl oyster Pinctada fucata martensii using PacBio sequencing and Hi-C.</title>
        <authorList>
            <person name="Zheng Z."/>
        </authorList>
    </citation>
    <scope>NUCLEOTIDE SEQUENCE</scope>
    <source>
        <strain evidence="5">ZZ-2019</strain>
        <tissue evidence="5">Adductor muscle</tissue>
    </source>
</reference>